<reference evidence="10 11" key="1">
    <citation type="submission" date="2019-08" db="EMBL/GenBank/DDBJ databases">
        <title>Complete genome sequence of Kushneria sp. YCWA18, a halophilic phosphate-solubilizing bacterium isolated from Daqiao saltern in China.</title>
        <authorList>
            <person name="Du G.-X."/>
            <person name="Qu L.-Y."/>
        </authorList>
    </citation>
    <scope>NUCLEOTIDE SEQUENCE [LARGE SCALE GENOMIC DNA]</scope>
    <source>
        <strain evidence="10 11">YCWA18</strain>
    </source>
</reference>
<accession>A0A5C1A1E5</accession>
<dbReference type="NCBIfam" id="TIGR00034">
    <property type="entry name" value="aroFGH"/>
    <property type="match status" value="1"/>
</dbReference>
<evidence type="ECO:0000256" key="8">
    <source>
        <dbReference type="PIRNR" id="PIRNR001361"/>
    </source>
</evidence>
<evidence type="ECO:0000256" key="2">
    <source>
        <dbReference type="ARBA" id="ARBA00004688"/>
    </source>
</evidence>
<evidence type="ECO:0000256" key="7">
    <source>
        <dbReference type="ARBA" id="ARBA00047508"/>
    </source>
</evidence>
<evidence type="ECO:0000256" key="3">
    <source>
        <dbReference type="ARBA" id="ARBA00007985"/>
    </source>
</evidence>
<sequence length="364" mass="38920">MSTLATPVESTCSARTARAALPSSAELKRELPLTTATTREIARQRHAIRRIIHGSDTRLLVVTGPCSIHDEHAAMEYAHHLKDLNDQVGEQLLLVMRVYIEKPRTTVGWKGFAYDPDLDGRDDMAAGLWRARRLMRDIAALGVPIATELLQPMTAAYIDDLVSWAAIGARTTESQVHRELASGFPAPLGFKNGTDGGLGVALDAMTASAHGHRFFGVDEQGGPAVIETAGNPDTHPVLRGGRQGPNCDAQSVEAACRALELAGHRPSLMVDCSHANCGKDPFRQPEVLEQVIEQRLAGQQALTGVMIESHLEAGRQALSDELQHGVSITDGCLGWAQTRSVLLDAAERLAKASLSGSTTAGVPA</sequence>
<proteinExistence type="inferred from homology"/>
<dbReference type="Pfam" id="PF00793">
    <property type="entry name" value="DAHP_synth_1"/>
    <property type="match status" value="1"/>
</dbReference>
<protein>
    <recommendedName>
        <fullName evidence="8">Phospho-2-dehydro-3-deoxyheptonate aldolase</fullName>
        <ecNumber evidence="8">2.5.1.54</ecNumber>
    </recommendedName>
</protein>
<dbReference type="GO" id="GO:0008652">
    <property type="term" value="P:amino acid biosynthetic process"/>
    <property type="evidence" value="ECO:0007669"/>
    <property type="project" value="UniProtKB-KW"/>
</dbReference>
<evidence type="ECO:0000256" key="4">
    <source>
        <dbReference type="ARBA" id="ARBA00022605"/>
    </source>
</evidence>
<dbReference type="InterPro" id="IPR006219">
    <property type="entry name" value="DAHP_synth_1"/>
</dbReference>
<organism evidence="10 11">
    <name type="scientific">Kushneria phosphatilytica</name>
    <dbReference type="NCBI Taxonomy" id="657387"/>
    <lineage>
        <taxon>Bacteria</taxon>
        <taxon>Pseudomonadati</taxon>
        <taxon>Pseudomonadota</taxon>
        <taxon>Gammaproteobacteria</taxon>
        <taxon>Oceanospirillales</taxon>
        <taxon>Halomonadaceae</taxon>
        <taxon>Kushneria</taxon>
    </lineage>
</organism>
<dbReference type="InterPro" id="IPR013785">
    <property type="entry name" value="Aldolase_TIM"/>
</dbReference>
<keyword evidence="5 8" id="KW-0808">Transferase</keyword>
<evidence type="ECO:0000256" key="6">
    <source>
        <dbReference type="ARBA" id="ARBA00023141"/>
    </source>
</evidence>
<evidence type="ECO:0000256" key="5">
    <source>
        <dbReference type="ARBA" id="ARBA00022679"/>
    </source>
</evidence>
<keyword evidence="11" id="KW-1185">Reference proteome</keyword>
<evidence type="ECO:0000313" key="10">
    <source>
        <dbReference type="EMBL" id="QEL11956.1"/>
    </source>
</evidence>
<dbReference type="InterPro" id="IPR006218">
    <property type="entry name" value="DAHP1/KDSA"/>
</dbReference>
<gene>
    <name evidence="10" type="ORF">FY550_12965</name>
</gene>
<feature type="domain" description="DAHP synthetase I/KDSA" evidence="9">
    <location>
        <begin position="50"/>
        <end position="340"/>
    </location>
</feature>
<name>A0A5C1A1E5_9GAMM</name>
<evidence type="ECO:0000259" key="9">
    <source>
        <dbReference type="Pfam" id="PF00793"/>
    </source>
</evidence>
<comment type="function">
    <text evidence="1 8">Stereospecific condensation of phosphoenolpyruvate (PEP) and D-erythrose-4-phosphate (E4P) giving rise to 3-deoxy-D-arabino-heptulosonate-7-phosphate (DAHP).</text>
</comment>
<dbReference type="AlphaFoldDB" id="A0A5C1A1E5"/>
<dbReference type="EMBL" id="CP043420">
    <property type="protein sequence ID" value="QEL11956.1"/>
    <property type="molecule type" value="Genomic_DNA"/>
</dbReference>
<evidence type="ECO:0000313" key="11">
    <source>
        <dbReference type="Proteomes" id="UP000322553"/>
    </source>
</evidence>
<dbReference type="Proteomes" id="UP000322553">
    <property type="component" value="Chromosome"/>
</dbReference>
<keyword evidence="6 8" id="KW-0057">Aromatic amino acid biosynthesis</keyword>
<dbReference type="RefSeq" id="WP_149054579.1">
    <property type="nucleotide sequence ID" value="NZ_CP043420.1"/>
</dbReference>
<dbReference type="SUPFAM" id="SSF51569">
    <property type="entry name" value="Aldolase"/>
    <property type="match status" value="1"/>
</dbReference>
<comment type="catalytic activity">
    <reaction evidence="7 8">
        <text>D-erythrose 4-phosphate + phosphoenolpyruvate + H2O = 7-phospho-2-dehydro-3-deoxy-D-arabino-heptonate + phosphate</text>
        <dbReference type="Rhea" id="RHEA:14717"/>
        <dbReference type="ChEBI" id="CHEBI:15377"/>
        <dbReference type="ChEBI" id="CHEBI:16897"/>
        <dbReference type="ChEBI" id="CHEBI:43474"/>
        <dbReference type="ChEBI" id="CHEBI:58394"/>
        <dbReference type="ChEBI" id="CHEBI:58702"/>
        <dbReference type="EC" id="2.5.1.54"/>
    </reaction>
</comment>
<keyword evidence="4 8" id="KW-0028">Amino-acid biosynthesis</keyword>
<dbReference type="PIRSF" id="PIRSF001361">
    <property type="entry name" value="DAHP_synthase"/>
    <property type="match status" value="1"/>
</dbReference>
<dbReference type="NCBIfam" id="NF009395">
    <property type="entry name" value="PRK12755.1"/>
    <property type="match status" value="1"/>
</dbReference>
<dbReference type="PANTHER" id="PTHR21225:SF12">
    <property type="entry name" value="PHOSPHO-2-DEHYDRO-3-DEOXYHEPTONATE ALDOLASE, TYROSINE-INHIBITED"/>
    <property type="match status" value="1"/>
</dbReference>
<dbReference type="EC" id="2.5.1.54" evidence="8"/>
<dbReference type="UniPathway" id="UPA00053">
    <property type="reaction ID" value="UER00084"/>
</dbReference>
<comment type="similarity">
    <text evidence="3 8">Belongs to the class-I DAHP synthase family.</text>
</comment>
<comment type="pathway">
    <text evidence="2 8">Metabolic intermediate biosynthesis; chorismate biosynthesis; chorismate from D-erythrose 4-phosphate and phosphoenolpyruvate: step 1/7.</text>
</comment>
<dbReference type="PANTHER" id="PTHR21225">
    <property type="entry name" value="PHOSPHO-2-DEHYDRO-3-DEOXYHEPTONATE ALDOLASE DAHP SYNTHETASE"/>
    <property type="match status" value="1"/>
</dbReference>
<dbReference type="GO" id="GO:0005737">
    <property type="term" value="C:cytoplasm"/>
    <property type="evidence" value="ECO:0007669"/>
    <property type="project" value="TreeGrafter"/>
</dbReference>
<dbReference type="GO" id="GO:0003849">
    <property type="term" value="F:3-deoxy-7-phosphoheptulonate synthase activity"/>
    <property type="evidence" value="ECO:0007669"/>
    <property type="project" value="UniProtKB-EC"/>
</dbReference>
<dbReference type="GO" id="GO:0009423">
    <property type="term" value="P:chorismate biosynthetic process"/>
    <property type="evidence" value="ECO:0007669"/>
    <property type="project" value="UniProtKB-UniPathway"/>
</dbReference>
<evidence type="ECO:0000256" key="1">
    <source>
        <dbReference type="ARBA" id="ARBA00003726"/>
    </source>
</evidence>
<dbReference type="Gene3D" id="3.20.20.70">
    <property type="entry name" value="Aldolase class I"/>
    <property type="match status" value="1"/>
</dbReference>
<dbReference type="GO" id="GO:0009073">
    <property type="term" value="P:aromatic amino acid family biosynthetic process"/>
    <property type="evidence" value="ECO:0007669"/>
    <property type="project" value="UniProtKB-KW"/>
</dbReference>
<dbReference type="KEGG" id="kuy:FY550_12965"/>